<evidence type="ECO:0000256" key="4">
    <source>
        <dbReference type="ARBA" id="ARBA00022801"/>
    </source>
</evidence>
<dbReference type="Proteomes" id="UP000724874">
    <property type="component" value="Unassembled WGS sequence"/>
</dbReference>
<evidence type="ECO:0000259" key="11">
    <source>
        <dbReference type="PROSITE" id="PS51327"/>
    </source>
</evidence>
<evidence type="ECO:0000256" key="6">
    <source>
        <dbReference type="ARBA" id="ARBA00022840"/>
    </source>
</evidence>
<evidence type="ECO:0000256" key="3">
    <source>
        <dbReference type="ARBA" id="ARBA00022741"/>
    </source>
</evidence>
<comment type="caution">
    <text evidence="12">The sequence shown here is derived from an EMBL/GenBank/DDBJ whole genome shotgun (WGS) entry which is preliminary data.</text>
</comment>
<name>A0A9P5NZB0_GYMJU</name>
<dbReference type="PROSITE" id="PS00517">
    <property type="entry name" value="RNASE_3_1"/>
    <property type="match status" value="1"/>
</dbReference>
<evidence type="ECO:0000313" key="12">
    <source>
        <dbReference type="EMBL" id="KAF8913820.1"/>
    </source>
</evidence>
<feature type="domain" description="PAZ" evidence="10">
    <location>
        <begin position="890"/>
        <end position="1022"/>
    </location>
</feature>
<dbReference type="Pfam" id="PF00636">
    <property type="entry name" value="Ribonuclease_3"/>
    <property type="match status" value="2"/>
</dbReference>
<keyword evidence="5" id="KW-0347">Helicase</keyword>
<feature type="region of interest" description="Disordered" evidence="8">
    <location>
        <begin position="1209"/>
        <end position="1259"/>
    </location>
</feature>
<feature type="compositionally biased region" description="Polar residues" evidence="8">
    <location>
        <begin position="47"/>
        <end position="57"/>
    </location>
</feature>
<dbReference type="PANTHER" id="PTHR14950:SF37">
    <property type="entry name" value="ENDORIBONUCLEASE DICER"/>
    <property type="match status" value="1"/>
</dbReference>
<dbReference type="Gene3D" id="2.170.260.10">
    <property type="entry name" value="paz domain"/>
    <property type="match status" value="1"/>
</dbReference>
<feature type="compositionally biased region" description="Basic and acidic residues" evidence="8">
    <location>
        <begin position="59"/>
        <end position="78"/>
    </location>
</feature>
<dbReference type="Gene3D" id="1.10.1520.10">
    <property type="entry name" value="Ribonuclease III domain"/>
    <property type="match status" value="2"/>
</dbReference>
<dbReference type="SUPFAM" id="SSF69065">
    <property type="entry name" value="RNase III domain-like"/>
    <property type="match status" value="2"/>
</dbReference>
<organism evidence="12 13">
    <name type="scientific">Gymnopilus junonius</name>
    <name type="common">Spectacular rustgill mushroom</name>
    <name type="synonym">Gymnopilus spectabilis subsp. junonius</name>
    <dbReference type="NCBI Taxonomy" id="109634"/>
    <lineage>
        <taxon>Eukaryota</taxon>
        <taxon>Fungi</taxon>
        <taxon>Dikarya</taxon>
        <taxon>Basidiomycota</taxon>
        <taxon>Agaricomycotina</taxon>
        <taxon>Agaricomycetes</taxon>
        <taxon>Agaricomycetidae</taxon>
        <taxon>Agaricales</taxon>
        <taxon>Agaricineae</taxon>
        <taxon>Hymenogastraceae</taxon>
        <taxon>Gymnopilus</taxon>
    </lineage>
</organism>
<keyword evidence="2" id="KW-0677">Repeat</keyword>
<dbReference type="InterPro" id="IPR036389">
    <property type="entry name" value="RNase_III_sf"/>
</dbReference>
<feature type="compositionally biased region" description="Basic residues" evidence="8">
    <location>
        <begin position="1244"/>
        <end position="1255"/>
    </location>
</feature>
<dbReference type="PROSITE" id="PS50142">
    <property type="entry name" value="RNASE_3_2"/>
    <property type="match status" value="2"/>
</dbReference>
<keyword evidence="13" id="KW-1185">Reference proteome</keyword>
<dbReference type="CDD" id="cd00593">
    <property type="entry name" value="RIBOc"/>
    <property type="match status" value="2"/>
</dbReference>
<dbReference type="OrthoDB" id="416741at2759"/>
<evidence type="ECO:0000256" key="2">
    <source>
        <dbReference type="ARBA" id="ARBA00022737"/>
    </source>
</evidence>
<feature type="domain" description="RNase III" evidence="9">
    <location>
        <begin position="1047"/>
        <end position="1286"/>
    </location>
</feature>
<feature type="compositionally biased region" description="Polar residues" evidence="8">
    <location>
        <begin position="1646"/>
        <end position="1660"/>
    </location>
</feature>
<evidence type="ECO:0000313" key="13">
    <source>
        <dbReference type="Proteomes" id="UP000724874"/>
    </source>
</evidence>
<feature type="region of interest" description="Disordered" evidence="8">
    <location>
        <begin position="1146"/>
        <end position="1178"/>
    </location>
</feature>
<proteinExistence type="predicted"/>
<gene>
    <name evidence="12" type="ORF">CPB84DRAFT_1832684</name>
</gene>
<dbReference type="GO" id="GO:0003723">
    <property type="term" value="F:RNA binding"/>
    <property type="evidence" value="ECO:0007669"/>
    <property type="project" value="UniProtKB-UniRule"/>
</dbReference>
<dbReference type="InterPro" id="IPR005034">
    <property type="entry name" value="Dicer_dimerisation"/>
</dbReference>
<dbReference type="Gene3D" id="3.30.160.380">
    <property type="entry name" value="Dicer dimerisation domain"/>
    <property type="match status" value="1"/>
</dbReference>
<dbReference type="GO" id="GO:0004525">
    <property type="term" value="F:ribonuclease III activity"/>
    <property type="evidence" value="ECO:0007669"/>
    <property type="project" value="InterPro"/>
</dbReference>
<evidence type="ECO:0000256" key="1">
    <source>
        <dbReference type="ARBA" id="ARBA00001946"/>
    </source>
</evidence>
<dbReference type="InterPro" id="IPR038248">
    <property type="entry name" value="Dicer_dimer_sf"/>
</dbReference>
<accession>A0A9P5NZB0</accession>
<dbReference type="PROSITE" id="PS50821">
    <property type="entry name" value="PAZ"/>
    <property type="match status" value="1"/>
</dbReference>
<dbReference type="GO" id="GO:0005524">
    <property type="term" value="F:ATP binding"/>
    <property type="evidence" value="ECO:0007669"/>
    <property type="project" value="UniProtKB-KW"/>
</dbReference>
<feature type="domain" description="Dicer dsRNA-binding fold" evidence="11">
    <location>
        <begin position="647"/>
        <end position="744"/>
    </location>
</feature>
<dbReference type="Pfam" id="PF03368">
    <property type="entry name" value="Dicer_dimer"/>
    <property type="match status" value="1"/>
</dbReference>
<feature type="domain" description="RNase III" evidence="9">
    <location>
        <begin position="1330"/>
        <end position="1486"/>
    </location>
</feature>
<keyword evidence="4" id="KW-0378">Hydrolase</keyword>
<keyword evidence="6" id="KW-0067">ATP-binding</keyword>
<feature type="region of interest" description="Disordered" evidence="8">
    <location>
        <begin position="1"/>
        <end position="81"/>
    </location>
</feature>
<keyword evidence="7" id="KW-0694">RNA-binding</keyword>
<evidence type="ECO:0000256" key="7">
    <source>
        <dbReference type="PROSITE-ProRule" id="PRU00657"/>
    </source>
</evidence>
<evidence type="ECO:0000259" key="10">
    <source>
        <dbReference type="PROSITE" id="PS50821"/>
    </source>
</evidence>
<feature type="region of interest" description="Disordered" evidence="8">
    <location>
        <begin position="1636"/>
        <end position="1660"/>
    </location>
</feature>
<evidence type="ECO:0000256" key="5">
    <source>
        <dbReference type="ARBA" id="ARBA00022806"/>
    </source>
</evidence>
<evidence type="ECO:0000259" key="9">
    <source>
        <dbReference type="PROSITE" id="PS50142"/>
    </source>
</evidence>
<sequence>MLKYQRKIWKDQDKGSQSPASTPGPDIDPTQASSGDSAILTDPHVSLRNTSPSISISKRTRDSFEPDNKDPALSERPAKFLKTSNIDSLRNHLPEIIDPREREEARLGLSMLSLKEQILEQAKYENIIATLPATKSSLSLSVDLVSWAIEQEQERMKKLPESMRTRNRAVLIVVDEPSTMDIYASAFETGIQDASIGRYTEEIHHPELETWSELLKKDIVMTPAHLLLDSLIRGALAVTQLQLLVITDAQNIRNQDSHASMPIVQIMNDFYRITDSLSRPRIFAVVSIPNDRQSYFDSKMLKLEQTLCAKVFGVTEDKRAEILALPDRPNEIVILYDTVRKATETRLLKQLHQIDPTESIFRRYYRDARHAHEEIGSCASDLIWRRALKDIESGLISGYDDLDEDDVDIPIRERMKVGVFRVVKNWMFAMPNLDASSRGFNVSHKFLRLTQILTTFKTHGEGFRGIIFVQRRPIALVLADLLRMLDDRFFRPQAVVGSRRRTDSFSYEEVFNNFASGVFNLLIATKSIEDLDVPKASVVIRYDLFESQISHAYVRARTRGRESHLVHMVERGNDVHRRILSRITNIDADMLRWTETLCNSPESSIPPTSLRETINPYHSDSDDEDEEVNQKFLKDPTTNGRIYLEDATTVIYRYTAALRSKVQGPPPNQGIFIFKDIHKEFRIPRAHICTINCPGTPIDKVTGDPSSSKAQARRSACFNACEKLYNSGLLDCGLFPLPYNLRAQYDYESRKAFEKDVVPEVKTAGTRSYARKSPTFWSNASQGSSSVLYPTIIYISAADDASELFGPVVILTKQPLPDLNPFHLFSSGITVPIRFQRARPMQFNETRLKDAHSFTVRVSRRHDLLLPPLPLDWRPAGDSELDIPDITDIVPWELVSLAGQHWAGPIKHETSEEVEAHLHDAIIQDRWIEFTRRYKVVKVRKDLTPLSKPSDSSRETSFANLFEFCKSKRKGLENLSNFEQPIIQVTKVHAILNHLNPTSRPSSSSSKSPAKYLIPELCAKFTLPASTLSTAMLLPSIMRRIDDFLLVKELDAKFFDHAIREDLLHIAICTPSAGMEYDYERLELLGDAFLKYLSSVYVFVTNPSLNEGSLHVVRQKIISNKMLLLHATRPPNFRLFVPSKAAKGTETITFEEPTAGDKKQVENMETSPDNDQEVSGGDAAQSENVIEAMDECLAQDPEEIVNLEIQVPGPVEPDVDAPSRPASLTAEGNDENKPGPAVQTQAAHSKKKAKAKKKKNADDQSIQWLGDKAIADVAEAIIGAAYISGGRETALQTTKALTIPLSNIDRWSDFGRKVLTPPPNISAKLSPGAIAAIEKIIGHKFNRPHLLSQAMTHSSIQGYDSTSYERLEFLGDAILDFMVIRHIFDRDQQLSPGALTMLKGAMVSNSALAAVCVWSGLQEHLLFESPQLASNIQAYTDELKQRQQREYSLADEEGRSPGQYWLDIEPPKALSDVIESVIGAIYISDNFSPIGAESLFDNILKPFYDKHITLQTLAHHPTKLLFELLQAQGCQQFGITKEKSENLICCYVLVHDIILASADDVTPTSAARQASLLALDAIEGDPNFMTRTCDCRTHLTYKKLKKKSAFEEALERALAGTLDDDENEFGNPFETQVMEEPIEEDESAMTFETQEVDASQSLNV</sequence>
<evidence type="ECO:0008006" key="14">
    <source>
        <dbReference type="Google" id="ProtNLM"/>
    </source>
</evidence>
<protein>
    <recommendedName>
        <fullName evidence="14">Dicer-like protein 1</fullName>
    </recommendedName>
</protein>
<dbReference type="EMBL" id="JADNYJ010000001">
    <property type="protein sequence ID" value="KAF8913820.1"/>
    <property type="molecule type" value="Genomic_DNA"/>
</dbReference>
<reference evidence="12" key="1">
    <citation type="submission" date="2020-11" db="EMBL/GenBank/DDBJ databases">
        <authorList>
            <consortium name="DOE Joint Genome Institute"/>
            <person name="Ahrendt S."/>
            <person name="Riley R."/>
            <person name="Andreopoulos W."/>
            <person name="LaButti K."/>
            <person name="Pangilinan J."/>
            <person name="Ruiz-duenas F.J."/>
            <person name="Barrasa J.M."/>
            <person name="Sanchez-Garcia M."/>
            <person name="Camarero S."/>
            <person name="Miyauchi S."/>
            <person name="Serrano A."/>
            <person name="Linde D."/>
            <person name="Babiker R."/>
            <person name="Drula E."/>
            <person name="Ayuso-Fernandez I."/>
            <person name="Pacheco R."/>
            <person name="Padilla G."/>
            <person name="Ferreira P."/>
            <person name="Barriuso J."/>
            <person name="Kellner H."/>
            <person name="Castanera R."/>
            <person name="Alfaro M."/>
            <person name="Ramirez L."/>
            <person name="Pisabarro A.G."/>
            <person name="Kuo A."/>
            <person name="Tritt A."/>
            <person name="Lipzen A."/>
            <person name="He G."/>
            <person name="Yan M."/>
            <person name="Ng V."/>
            <person name="Cullen D."/>
            <person name="Martin F."/>
            <person name="Rosso M.-N."/>
            <person name="Henrissat B."/>
            <person name="Hibbett D."/>
            <person name="Martinez A.T."/>
            <person name="Grigoriev I.V."/>
        </authorList>
    </citation>
    <scope>NUCLEOTIDE SEQUENCE</scope>
    <source>
        <strain evidence="12">AH 44721</strain>
    </source>
</reference>
<dbReference type="Gene3D" id="3.40.50.300">
    <property type="entry name" value="P-loop containing nucleotide triphosphate hydrolases"/>
    <property type="match status" value="2"/>
</dbReference>
<dbReference type="GO" id="GO:0004386">
    <property type="term" value="F:helicase activity"/>
    <property type="evidence" value="ECO:0007669"/>
    <property type="project" value="UniProtKB-KW"/>
</dbReference>
<dbReference type="PANTHER" id="PTHR14950">
    <property type="entry name" value="DICER-RELATED"/>
    <property type="match status" value="1"/>
</dbReference>
<keyword evidence="3" id="KW-0547">Nucleotide-binding</keyword>
<dbReference type="PROSITE" id="PS51327">
    <property type="entry name" value="DICER_DSRBF"/>
    <property type="match status" value="1"/>
</dbReference>
<dbReference type="SUPFAM" id="SSF52540">
    <property type="entry name" value="P-loop containing nucleoside triphosphate hydrolases"/>
    <property type="match status" value="1"/>
</dbReference>
<dbReference type="InterPro" id="IPR027417">
    <property type="entry name" value="P-loop_NTPase"/>
</dbReference>
<evidence type="ECO:0000256" key="8">
    <source>
        <dbReference type="SAM" id="MobiDB-lite"/>
    </source>
</evidence>
<comment type="cofactor">
    <cofactor evidence="1">
        <name>Mg(2+)</name>
        <dbReference type="ChEBI" id="CHEBI:18420"/>
    </cofactor>
</comment>
<dbReference type="InterPro" id="IPR003100">
    <property type="entry name" value="PAZ_dom"/>
</dbReference>
<dbReference type="InterPro" id="IPR000999">
    <property type="entry name" value="RNase_III_dom"/>
</dbReference>
<dbReference type="GO" id="GO:0006396">
    <property type="term" value="P:RNA processing"/>
    <property type="evidence" value="ECO:0007669"/>
    <property type="project" value="InterPro"/>
</dbReference>
<dbReference type="SMART" id="SM00535">
    <property type="entry name" value="RIBOc"/>
    <property type="match status" value="2"/>
</dbReference>